<protein>
    <submittedName>
        <fullName evidence="1">Uncharacterized protein</fullName>
    </submittedName>
</protein>
<organism evidence="1 2">
    <name type="scientific">Colletotrichum lupini</name>
    <dbReference type="NCBI Taxonomy" id="145971"/>
    <lineage>
        <taxon>Eukaryota</taxon>
        <taxon>Fungi</taxon>
        <taxon>Dikarya</taxon>
        <taxon>Ascomycota</taxon>
        <taxon>Pezizomycotina</taxon>
        <taxon>Sordariomycetes</taxon>
        <taxon>Hypocreomycetidae</taxon>
        <taxon>Glomerellales</taxon>
        <taxon>Glomerellaceae</taxon>
        <taxon>Colletotrichum</taxon>
        <taxon>Colletotrichum acutatum species complex</taxon>
    </lineage>
</organism>
<dbReference type="KEGG" id="clup:CLUP02_11942"/>
<name>A0A9Q8T181_9PEZI</name>
<reference evidence="1" key="1">
    <citation type="journal article" date="2021" name="Mol. Plant Microbe Interact.">
        <title>Complete Genome Sequence of the Plant-Pathogenic Fungus Colletotrichum lupini.</title>
        <authorList>
            <person name="Baroncelli R."/>
            <person name="Pensec F."/>
            <person name="Da Lio D."/>
            <person name="Boufleur T."/>
            <person name="Vicente I."/>
            <person name="Sarrocco S."/>
            <person name="Picot A."/>
            <person name="Baraldi E."/>
            <person name="Sukno S."/>
            <person name="Thon M."/>
            <person name="Le Floch G."/>
        </authorList>
    </citation>
    <scope>NUCLEOTIDE SEQUENCE</scope>
    <source>
        <strain evidence="1">IMI 504893</strain>
    </source>
</reference>
<accession>A0A9Q8T181</accession>
<dbReference type="RefSeq" id="XP_049148052.1">
    <property type="nucleotide sequence ID" value="XM_049290907.1"/>
</dbReference>
<gene>
    <name evidence="1" type="ORF">CLUP02_11942</name>
</gene>
<evidence type="ECO:0000313" key="1">
    <source>
        <dbReference type="EMBL" id="UQC86441.1"/>
    </source>
</evidence>
<dbReference type="AlphaFoldDB" id="A0A9Q8T181"/>
<proteinExistence type="predicted"/>
<dbReference type="Proteomes" id="UP000830671">
    <property type="component" value="Chromosome 6"/>
</dbReference>
<keyword evidence="2" id="KW-1185">Reference proteome</keyword>
<sequence length="334" mass="37877">MISVVVGGSSVSWTFPLIACIKKMGSPTPTDHCVILGVGNDATQEHDEYAFHGLSGKTSECKPGQFVQKPRFQQNVNPTWTLFSLSNAHHSVGLYELLPCVTHLLTITTAYKVLSDPFLRAQYDKSRQPVVRAKSLRLRKFSVWKRRTSDDEFRRSQKGKKKLEAALETAAHKAKEAEVRQKSRWPEMLATPQEKSFYKQPAMSQPQPHQLQNKFHAEERSETPTIYEDGCKTSKGYQVRDRDATTDFYNGDPHSFDEAVEPRELKTRNLPNKARLVPPGRQSGCIDKGPHGWKGWYPTNKGLSAPDCPICEEFDSNFFCTKCNATTCMMYRLV</sequence>
<dbReference type="EMBL" id="CP019478">
    <property type="protein sequence ID" value="UQC86441.1"/>
    <property type="molecule type" value="Genomic_DNA"/>
</dbReference>
<dbReference type="GeneID" id="73345917"/>
<evidence type="ECO:0000313" key="2">
    <source>
        <dbReference type="Proteomes" id="UP000830671"/>
    </source>
</evidence>